<dbReference type="Proteomes" id="UP000324222">
    <property type="component" value="Unassembled WGS sequence"/>
</dbReference>
<gene>
    <name evidence="2" type="ORF">E2C01_008592</name>
</gene>
<dbReference type="EMBL" id="VSRR010000454">
    <property type="protein sequence ID" value="MPC15789.1"/>
    <property type="molecule type" value="Genomic_DNA"/>
</dbReference>
<evidence type="ECO:0000256" key="1">
    <source>
        <dbReference type="SAM" id="MobiDB-lite"/>
    </source>
</evidence>
<proteinExistence type="predicted"/>
<accession>A0A5B7D2D8</accession>
<evidence type="ECO:0000313" key="3">
    <source>
        <dbReference type="Proteomes" id="UP000324222"/>
    </source>
</evidence>
<keyword evidence="3" id="KW-1185">Reference proteome</keyword>
<feature type="region of interest" description="Disordered" evidence="1">
    <location>
        <begin position="34"/>
        <end position="63"/>
    </location>
</feature>
<evidence type="ECO:0000313" key="2">
    <source>
        <dbReference type="EMBL" id="MPC15789.1"/>
    </source>
</evidence>
<sequence length="77" mass="8280">MRRNPGGGAYVLTASRNTVLTRLGTRAALSSSCLPHPYPNPHPPALRSGPDYPQPSPSLLPHTSRSWLFTANSSSRV</sequence>
<comment type="caution">
    <text evidence="2">The sequence shown here is derived from an EMBL/GenBank/DDBJ whole genome shotgun (WGS) entry which is preliminary data.</text>
</comment>
<reference evidence="2 3" key="1">
    <citation type="submission" date="2019-05" db="EMBL/GenBank/DDBJ databases">
        <title>Another draft genome of Portunus trituberculatus and its Hox gene families provides insights of decapod evolution.</title>
        <authorList>
            <person name="Jeong J.-H."/>
            <person name="Song I."/>
            <person name="Kim S."/>
            <person name="Choi T."/>
            <person name="Kim D."/>
            <person name="Ryu S."/>
            <person name="Kim W."/>
        </authorList>
    </citation>
    <scope>NUCLEOTIDE SEQUENCE [LARGE SCALE GENOMIC DNA]</scope>
    <source>
        <tissue evidence="2">Muscle</tissue>
    </source>
</reference>
<protein>
    <submittedName>
        <fullName evidence="2">Uncharacterized protein</fullName>
    </submittedName>
</protein>
<dbReference type="AlphaFoldDB" id="A0A5B7D2D8"/>
<organism evidence="2 3">
    <name type="scientific">Portunus trituberculatus</name>
    <name type="common">Swimming crab</name>
    <name type="synonym">Neptunus trituberculatus</name>
    <dbReference type="NCBI Taxonomy" id="210409"/>
    <lineage>
        <taxon>Eukaryota</taxon>
        <taxon>Metazoa</taxon>
        <taxon>Ecdysozoa</taxon>
        <taxon>Arthropoda</taxon>
        <taxon>Crustacea</taxon>
        <taxon>Multicrustacea</taxon>
        <taxon>Malacostraca</taxon>
        <taxon>Eumalacostraca</taxon>
        <taxon>Eucarida</taxon>
        <taxon>Decapoda</taxon>
        <taxon>Pleocyemata</taxon>
        <taxon>Brachyura</taxon>
        <taxon>Eubrachyura</taxon>
        <taxon>Portunoidea</taxon>
        <taxon>Portunidae</taxon>
        <taxon>Portuninae</taxon>
        <taxon>Portunus</taxon>
    </lineage>
</organism>
<name>A0A5B7D2D8_PORTR</name>